<reference evidence="9 10" key="1">
    <citation type="journal article" date="2015" name="Genome Announc.">
        <title>Expanding the biotechnology potential of lactobacilli through comparative genomics of 213 strains and associated genera.</title>
        <authorList>
            <person name="Sun Z."/>
            <person name="Harris H.M."/>
            <person name="McCann A."/>
            <person name="Guo C."/>
            <person name="Argimon S."/>
            <person name="Zhang W."/>
            <person name="Yang X."/>
            <person name="Jeffery I.B."/>
            <person name="Cooney J.C."/>
            <person name="Kagawa T.F."/>
            <person name="Liu W."/>
            <person name="Song Y."/>
            <person name="Salvetti E."/>
            <person name="Wrobel A."/>
            <person name="Rasinkangas P."/>
            <person name="Parkhill J."/>
            <person name="Rea M.C."/>
            <person name="O'Sullivan O."/>
            <person name="Ritari J."/>
            <person name="Douillard F.P."/>
            <person name="Paul Ross R."/>
            <person name="Yang R."/>
            <person name="Briner A.E."/>
            <person name="Felis G.E."/>
            <person name="de Vos W.M."/>
            <person name="Barrangou R."/>
            <person name="Klaenhammer T.R."/>
            <person name="Caufield P.W."/>
            <person name="Cui Y."/>
            <person name="Zhang H."/>
            <person name="O'Toole P.W."/>
        </authorList>
    </citation>
    <scope>NUCLEOTIDE SEQUENCE [LARGE SCALE GENOMIC DNA]</scope>
    <source>
        <strain evidence="9 10">DSM 17758</strain>
    </source>
</reference>
<protein>
    <recommendedName>
        <fullName evidence="11">Glutamyl aminopeptidase</fullName>
    </recommendedName>
</protein>
<name>A0A0R1WDX2_9LACO</name>
<evidence type="ECO:0000256" key="5">
    <source>
        <dbReference type="ARBA" id="ARBA00022801"/>
    </source>
</evidence>
<dbReference type="InterPro" id="IPR023367">
    <property type="entry name" value="Peptidase_M42_dom2"/>
</dbReference>
<dbReference type="GO" id="GO:0004177">
    <property type="term" value="F:aminopeptidase activity"/>
    <property type="evidence" value="ECO:0007669"/>
    <property type="project" value="UniProtKB-UniRule"/>
</dbReference>
<evidence type="ECO:0000256" key="1">
    <source>
        <dbReference type="ARBA" id="ARBA00006272"/>
    </source>
</evidence>
<evidence type="ECO:0000256" key="7">
    <source>
        <dbReference type="PIRSR" id="PIRSR001123-1"/>
    </source>
</evidence>
<dbReference type="Gene3D" id="2.40.30.40">
    <property type="entry name" value="Peptidase M42, domain 2"/>
    <property type="match status" value="1"/>
</dbReference>
<dbReference type="PANTHER" id="PTHR32481:SF0">
    <property type="entry name" value="AMINOPEPTIDASE YPDE-RELATED"/>
    <property type="match status" value="1"/>
</dbReference>
<dbReference type="PATRIC" id="fig|1423735.3.peg.540"/>
<comment type="caution">
    <text evidence="9">The sequence shown here is derived from an EMBL/GenBank/DDBJ whole genome shotgun (WGS) entry which is preliminary data.</text>
</comment>
<dbReference type="PIRSF" id="PIRSF001123">
    <property type="entry name" value="PepA_GA"/>
    <property type="match status" value="1"/>
</dbReference>
<sequence>MGVEKMDKSKAIKLIQDLSNARGISAFEDEVTGLFKREVADTGEITEDHMRNVFVNHQFNNGERPVVELDAHSDEVGFMIRAIKPNGQMMFVNVGGWATVTIPAQKVKIQNRNGEWISGIVSSTPPHFMTAEERTRLPKTTELSIDVGASSAQEIEEIYGIEVGAPVVPDVTCEYNEQTGLFLGKAFDNRIGTALLASTMKDMANEKLDVDVVAGLSSQEEVGDRGAEVVVRKIKPDLAIVFEGAPADDTVMPDYLIQSGLRKGPMLRDFDSTIVTNPHFQRFALDIAKENNIPVQRSVRTGGGQDGAIINRYNGAPTIVISVPVRYAHTPYCFIAYKDYENALELAKNILRKLNAQQLSKF</sequence>
<dbReference type="AlphaFoldDB" id="A0A0R1WDX2"/>
<feature type="binding site" evidence="8">
    <location>
        <position position="188"/>
    </location>
    <ligand>
        <name>Zn(2+)</name>
        <dbReference type="ChEBI" id="CHEBI:29105"/>
        <label>1</label>
    </ligand>
</feature>
<evidence type="ECO:0000256" key="6">
    <source>
        <dbReference type="PIRNR" id="PIRNR001123"/>
    </source>
</evidence>
<keyword evidence="3" id="KW-0645">Protease</keyword>
<organism evidence="9 10">
    <name type="scientific">Lapidilactobacillus concavus DSM 17758</name>
    <dbReference type="NCBI Taxonomy" id="1423735"/>
    <lineage>
        <taxon>Bacteria</taxon>
        <taxon>Bacillati</taxon>
        <taxon>Bacillota</taxon>
        <taxon>Bacilli</taxon>
        <taxon>Lactobacillales</taxon>
        <taxon>Lactobacillaceae</taxon>
        <taxon>Lapidilactobacillus</taxon>
    </lineage>
</organism>
<comment type="similarity">
    <text evidence="1 6">Belongs to the peptidase M42 family.</text>
</comment>
<evidence type="ECO:0000256" key="8">
    <source>
        <dbReference type="PIRSR" id="PIRSR001123-2"/>
    </source>
</evidence>
<dbReference type="GO" id="GO:0006508">
    <property type="term" value="P:proteolysis"/>
    <property type="evidence" value="ECO:0007669"/>
    <property type="project" value="UniProtKB-KW"/>
</dbReference>
<keyword evidence="4 8" id="KW-0479">Metal-binding</keyword>
<dbReference type="InterPro" id="IPR051464">
    <property type="entry name" value="Peptidase_M42_aminopept"/>
</dbReference>
<evidence type="ECO:0000313" key="9">
    <source>
        <dbReference type="EMBL" id="KRM13897.1"/>
    </source>
</evidence>
<dbReference type="EMBL" id="AZFX01000002">
    <property type="protein sequence ID" value="KRM13897.1"/>
    <property type="molecule type" value="Genomic_DNA"/>
</dbReference>
<evidence type="ECO:0008006" key="11">
    <source>
        <dbReference type="Google" id="ProtNLM"/>
    </source>
</evidence>
<evidence type="ECO:0000256" key="4">
    <source>
        <dbReference type="ARBA" id="ARBA00022723"/>
    </source>
</evidence>
<dbReference type="Pfam" id="PF05343">
    <property type="entry name" value="Peptidase_M42"/>
    <property type="match status" value="1"/>
</dbReference>
<dbReference type="InterPro" id="IPR008007">
    <property type="entry name" value="Peptidase_M42"/>
</dbReference>
<feature type="binding site" evidence="8">
    <location>
        <position position="72"/>
    </location>
    <ligand>
        <name>Zn(2+)</name>
        <dbReference type="ChEBI" id="CHEBI:29105"/>
        <label>1</label>
    </ligand>
</feature>
<dbReference type="SUPFAM" id="SSF53187">
    <property type="entry name" value="Zn-dependent exopeptidases"/>
    <property type="match status" value="1"/>
</dbReference>
<dbReference type="GO" id="GO:0046872">
    <property type="term" value="F:metal ion binding"/>
    <property type="evidence" value="ECO:0007669"/>
    <property type="project" value="UniProtKB-UniRule"/>
</dbReference>
<dbReference type="PANTHER" id="PTHR32481">
    <property type="entry name" value="AMINOPEPTIDASE"/>
    <property type="match status" value="1"/>
</dbReference>
<feature type="binding site" evidence="8">
    <location>
        <position position="188"/>
    </location>
    <ligand>
        <name>Zn(2+)</name>
        <dbReference type="ChEBI" id="CHEBI:29105"/>
        <label>2</label>
    </ligand>
</feature>
<evidence type="ECO:0000256" key="2">
    <source>
        <dbReference type="ARBA" id="ARBA00022438"/>
    </source>
</evidence>
<dbReference type="Gene3D" id="3.40.630.10">
    <property type="entry name" value="Zn peptidases"/>
    <property type="match status" value="1"/>
</dbReference>
<accession>A0A0R1WDX2</accession>
<dbReference type="Proteomes" id="UP000051315">
    <property type="component" value="Unassembled WGS sequence"/>
</dbReference>
<dbReference type="SUPFAM" id="SSF101821">
    <property type="entry name" value="Aminopeptidase/glucanase lid domain"/>
    <property type="match status" value="1"/>
</dbReference>
<feature type="binding site" evidence="8">
    <location>
        <position position="221"/>
    </location>
    <ligand>
        <name>Zn(2+)</name>
        <dbReference type="ChEBI" id="CHEBI:29105"/>
        <label>2</label>
    </ligand>
</feature>
<proteinExistence type="inferred from homology"/>
<evidence type="ECO:0000313" key="10">
    <source>
        <dbReference type="Proteomes" id="UP000051315"/>
    </source>
</evidence>
<keyword evidence="10" id="KW-1185">Reference proteome</keyword>
<comment type="cofactor">
    <cofactor evidence="8">
        <name>a divalent metal cation</name>
        <dbReference type="ChEBI" id="CHEBI:60240"/>
    </cofactor>
    <text evidence="8">Binds 2 divalent metal cations per subunit.</text>
</comment>
<gene>
    <name evidence="9" type="ORF">FC15_GL000518</name>
</gene>
<feature type="active site" description="Proton acceptor" evidence="7">
    <location>
        <position position="220"/>
    </location>
</feature>
<dbReference type="STRING" id="1423735.FC15_GL000518"/>
<feature type="binding site" evidence="8">
    <location>
        <position position="329"/>
    </location>
    <ligand>
        <name>Zn(2+)</name>
        <dbReference type="ChEBI" id="CHEBI:29105"/>
        <label>2</label>
    </ligand>
</feature>
<keyword evidence="2" id="KW-0031">Aminopeptidase</keyword>
<keyword evidence="5" id="KW-0378">Hydrolase</keyword>
<evidence type="ECO:0000256" key="3">
    <source>
        <dbReference type="ARBA" id="ARBA00022670"/>
    </source>
</evidence>
<feature type="binding site" evidence="8">
    <location>
        <position position="243"/>
    </location>
    <ligand>
        <name>Zn(2+)</name>
        <dbReference type="ChEBI" id="CHEBI:29105"/>
        <label>1</label>
    </ligand>
</feature>